<reference evidence="3" key="4">
    <citation type="submission" date="2024-02" db="EMBL/GenBank/DDBJ databases">
        <title>Comparative genomics of Cryptococcus and Kwoniella reveals pathogenesis evolution and contrasting modes of karyotype evolution via chromosome fusion or intercentromeric recombination.</title>
        <authorList>
            <person name="Coelho M.A."/>
            <person name="David-Palma M."/>
            <person name="Shea T."/>
            <person name="Bowers K."/>
            <person name="McGinley-Smith S."/>
            <person name="Mohammad A.W."/>
            <person name="Gnirke A."/>
            <person name="Yurkov A.M."/>
            <person name="Nowrousian M."/>
            <person name="Sun S."/>
            <person name="Cuomo C.A."/>
            <person name="Heitman J."/>
        </authorList>
    </citation>
    <scope>NUCLEOTIDE SEQUENCE</scope>
    <source>
        <strain evidence="3">CBS 10737</strain>
    </source>
</reference>
<evidence type="ECO:0000313" key="3">
    <source>
        <dbReference type="EMBL" id="WWC72737.1"/>
    </source>
</evidence>
<dbReference type="EMBL" id="CP144527">
    <property type="protein sequence ID" value="WWC72737.1"/>
    <property type="molecule type" value="Genomic_DNA"/>
</dbReference>
<dbReference type="KEGG" id="kpin:30175779"/>
<gene>
    <name evidence="2" type="ORF">I206_07410</name>
    <name evidence="3" type="ORF">I206_106701</name>
</gene>
<dbReference type="AlphaFoldDB" id="A0A1B9HTG3"/>
<reference evidence="2" key="1">
    <citation type="submission" date="2013-07" db="EMBL/GenBank/DDBJ databases">
        <title>The Genome Sequence of Cryptococcus pinus CBS10737.</title>
        <authorList>
            <consortium name="The Broad Institute Genome Sequencing Platform"/>
            <person name="Cuomo C."/>
            <person name="Litvintseva A."/>
            <person name="Chen Y."/>
            <person name="Heitman J."/>
            <person name="Sun S."/>
            <person name="Springer D."/>
            <person name="Dromer F."/>
            <person name="Young S.K."/>
            <person name="Zeng Q."/>
            <person name="Gargeya S."/>
            <person name="Fitzgerald M."/>
            <person name="Abouelleil A."/>
            <person name="Alvarado L."/>
            <person name="Berlin A.M."/>
            <person name="Chapman S.B."/>
            <person name="Dewar J."/>
            <person name="Goldberg J."/>
            <person name="Griggs A."/>
            <person name="Gujja S."/>
            <person name="Hansen M."/>
            <person name="Howarth C."/>
            <person name="Imamovic A."/>
            <person name="Larimer J."/>
            <person name="McCowan C."/>
            <person name="Murphy C."/>
            <person name="Pearson M."/>
            <person name="Priest M."/>
            <person name="Roberts A."/>
            <person name="Saif S."/>
            <person name="Shea T."/>
            <person name="Sykes S."/>
            <person name="Wortman J."/>
            <person name="Nusbaum C."/>
            <person name="Birren B."/>
        </authorList>
    </citation>
    <scope>NUCLEOTIDE SEQUENCE [LARGE SCALE GENOMIC DNA]</scope>
    <source>
        <strain evidence="2">CBS 10737</strain>
    </source>
</reference>
<sequence length="452" mass="50833">MSSTCPDRRVDGHRLHQNQQKIPMATSNLSPEIWAIIFEFCTESGVKDKQLNQPTLVKLLRVNKHFFSLAATLLYRDVVIEDLGGFLAGIETKYRQDKTVLANPVGDALAVESFHSKISALRSMRSLTLLPHSTPNFAKTGSYKTEGDIIARQQSSFNKVKACLDLMSITTCPGLNVQSISIGSHEMPDTPEIGRIHSRFFSEMHSIRRKLLELFRPNTWCEYSPLHGYCFEPTLEDFGSREEGLPEIVNIHTTLEGTFPLVWGTTNRIIIIKSKRHSSDDSSTVNPENTAGTTQTSHTAHPSIVPTHMMNLESVPEETDMLPEPTTLETNLIKSIVYTIIRSTPPWLRRKSEDLQEMIDTLTKIEIYGLENLLQFSELEESGLQLPETVDKVIIDRIGVVKRMQSKIYEESSISEDGFWMKSGKKAPSIVLVPATAYPGCKACKHHKRSHA</sequence>
<evidence type="ECO:0000313" key="2">
    <source>
        <dbReference type="EMBL" id="OCF46557.1"/>
    </source>
</evidence>
<accession>A0A1B9HTG3</accession>
<name>A0A1B9HTG3_9TREE</name>
<proteinExistence type="predicted"/>
<reference evidence="3" key="2">
    <citation type="submission" date="2013-07" db="EMBL/GenBank/DDBJ databases">
        <authorList>
            <consortium name="The Broad Institute Genome Sequencing Platform"/>
            <person name="Cuomo C."/>
            <person name="Litvintseva A."/>
            <person name="Chen Y."/>
            <person name="Heitman J."/>
            <person name="Sun S."/>
            <person name="Springer D."/>
            <person name="Dromer F."/>
            <person name="Young S.K."/>
            <person name="Zeng Q."/>
            <person name="Gargeya S."/>
            <person name="Fitzgerald M."/>
            <person name="Abouelleil A."/>
            <person name="Alvarado L."/>
            <person name="Berlin A.M."/>
            <person name="Chapman S.B."/>
            <person name="Dewar J."/>
            <person name="Goldberg J."/>
            <person name="Griggs A."/>
            <person name="Gujja S."/>
            <person name="Hansen M."/>
            <person name="Howarth C."/>
            <person name="Imamovic A."/>
            <person name="Larimer J."/>
            <person name="McCowan C."/>
            <person name="Murphy C."/>
            <person name="Pearson M."/>
            <person name="Priest M."/>
            <person name="Roberts A."/>
            <person name="Saif S."/>
            <person name="Shea T."/>
            <person name="Sykes S."/>
            <person name="Wortman J."/>
            <person name="Nusbaum C."/>
            <person name="Birren B."/>
        </authorList>
    </citation>
    <scope>NUCLEOTIDE SEQUENCE</scope>
    <source>
        <strain evidence="3">CBS 10737</strain>
    </source>
</reference>
<organism evidence="2">
    <name type="scientific">Kwoniella pini CBS 10737</name>
    <dbReference type="NCBI Taxonomy" id="1296096"/>
    <lineage>
        <taxon>Eukaryota</taxon>
        <taxon>Fungi</taxon>
        <taxon>Dikarya</taxon>
        <taxon>Basidiomycota</taxon>
        <taxon>Agaricomycotina</taxon>
        <taxon>Tremellomycetes</taxon>
        <taxon>Tremellales</taxon>
        <taxon>Cryptococcaceae</taxon>
        <taxon>Kwoniella</taxon>
    </lineage>
</organism>
<feature type="region of interest" description="Disordered" evidence="1">
    <location>
        <begin position="276"/>
        <end position="306"/>
    </location>
</feature>
<dbReference type="Proteomes" id="UP000094020">
    <property type="component" value="Chromosome 9"/>
</dbReference>
<dbReference type="OrthoDB" id="10450048at2759"/>
<evidence type="ECO:0000256" key="1">
    <source>
        <dbReference type="SAM" id="MobiDB-lite"/>
    </source>
</evidence>
<dbReference type="GeneID" id="30175779"/>
<feature type="compositionally biased region" description="Polar residues" evidence="1">
    <location>
        <begin position="284"/>
        <end position="300"/>
    </location>
</feature>
<dbReference type="EMBL" id="KI894016">
    <property type="protein sequence ID" value="OCF46557.1"/>
    <property type="molecule type" value="Genomic_DNA"/>
</dbReference>
<reference evidence="2" key="3">
    <citation type="submission" date="2016-07" db="EMBL/GenBank/DDBJ databases">
        <title>Evolution of pathogenesis and genome organization in the Tremellales.</title>
        <authorList>
            <person name="Cuomo C."/>
            <person name="Litvintseva A."/>
            <person name="Heitman J."/>
            <person name="Chen Y."/>
            <person name="Sun S."/>
            <person name="Springer D."/>
            <person name="Dromer F."/>
            <person name="Young S."/>
            <person name="Zeng Q."/>
            <person name="Chapman S."/>
            <person name="Gujja S."/>
            <person name="Saif S."/>
            <person name="Birren B."/>
        </authorList>
    </citation>
    <scope>NUCLEOTIDE SEQUENCE</scope>
    <source>
        <strain evidence="2">CBS 10737</strain>
    </source>
</reference>
<dbReference type="RefSeq" id="XP_019007776.1">
    <property type="nucleotide sequence ID" value="XM_019159104.1"/>
</dbReference>
<protein>
    <submittedName>
        <fullName evidence="2">Uncharacterized protein</fullName>
    </submittedName>
</protein>
<evidence type="ECO:0000313" key="4">
    <source>
        <dbReference type="Proteomes" id="UP000094020"/>
    </source>
</evidence>
<keyword evidence="4" id="KW-1185">Reference proteome</keyword>